<evidence type="ECO:0000259" key="2">
    <source>
        <dbReference type="SMART" id="SM01017"/>
    </source>
</evidence>
<dbReference type="SUPFAM" id="SSF81296">
    <property type="entry name" value="E set domains"/>
    <property type="match status" value="2"/>
</dbReference>
<keyword evidence="5" id="KW-1185">Reference proteome</keyword>
<accession>A0A815UAW7</accession>
<dbReference type="PANTHER" id="PTHR11188">
    <property type="entry name" value="ARRESTIN DOMAIN CONTAINING PROTEIN"/>
    <property type="match status" value="1"/>
</dbReference>
<comment type="similarity">
    <text evidence="1">Belongs to the arrestin family.</text>
</comment>
<dbReference type="PANTHER" id="PTHR11188:SF167">
    <property type="entry name" value="ARRESTIN C-TERMINAL-LIKE DOMAIN-CONTAINING PROTEIN-RELATED"/>
    <property type="match status" value="1"/>
</dbReference>
<sequence length="344" mass="39705">MGSNNSVNIAINLDRMNPFFYAGESVSGTVNVNIKEGHIKVDELFIELKGETGYTTTHTIHESNGSTRTETHYHTITFFLEKMIFESSQSGKKELVYHSGQYSWRFDIQLPPQLPPTINESHRYPRARYYLRFVIDKPWYKRNKNETLYLTVFPRVNLLNNPQCLMSSIFGNHNRKDVTLKGNINKLGYVPGEMITGTLEIENPRKILLKQIYLSLIQYYQIECNAGKETVIQTILPTIVNTKEEYIMEKFSLAIPLTYLAPSYEFHSGFKHTAKVHVNYFLEFDVKAEGMFTNFGVSIPITLATEYNTNPNEHQLNHATNLLPNSISYYPEAIMHDKYPSSNF</sequence>
<dbReference type="AlphaFoldDB" id="A0A815UAW7"/>
<reference evidence="4" key="1">
    <citation type="submission" date="2021-02" db="EMBL/GenBank/DDBJ databases">
        <authorList>
            <person name="Nowell W R."/>
        </authorList>
    </citation>
    <scope>NUCLEOTIDE SEQUENCE</scope>
</reference>
<gene>
    <name evidence="4" type="ORF">JXQ802_LOCUS41413</name>
    <name evidence="3" type="ORF">PYM288_LOCUS26626</name>
</gene>
<dbReference type="GO" id="GO:0005737">
    <property type="term" value="C:cytoplasm"/>
    <property type="evidence" value="ECO:0007669"/>
    <property type="project" value="TreeGrafter"/>
</dbReference>
<dbReference type="Gene3D" id="2.60.40.640">
    <property type="match status" value="2"/>
</dbReference>
<dbReference type="Proteomes" id="UP000663854">
    <property type="component" value="Unassembled WGS sequence"/>
</dbReference>
<dbReference type="GO" id="GO:0015031">
    <property type="term" value="P:protein transport"/>
    <property type="evidence" value="ECO:0007669"/>
    <property type="project" value="TreeGrafter"/>
</dbReference>
<name>A0A815UAW7_9BILA</name>
<dbReference type="Pfam" id="PF02752">
    <property type="entry name" value="Arrestin_C"/>
    <property type="match status" value="1"/>
</dbReference>
<feature type="domain" description="Arrestin C-terminal-like" evidence="2">
    <location>
        <begin position="174"/>
        <end position="308"/>
    </location>
</feature>
<proteinExistence type="inferred from homology"/>
<dbReference type="InterPro" id="IPR011022">
    <property type="entry name" value="Arrestin_C-like"/>
</dbReference>
<evidence type="ECO:0000313" key="3">
    <source>
        <dbReference type="EMBL" id="CAF1235960.1"/>
    </source>
</evidence>
<evidence type="ECO:0000313" key="5">
    <source>
        <dbReference type="Proteomes" id="UP000663870"/>
    </source>
</evidence>
<dbReference type="SMART" id="SM01017">
    <property type="entry name" value="Arrestin_C"/>
    <property type="match status" value="1"/>
</dbReference>
<dbReference type="Proteomes" id="UP000663870">
    <property type="component" value="Unassembled WGS sequence"/>
</dbReference>
<dbReference type="InterPro" id="IPR014756">
    <property type="entry name" value="Ig_E-set"/>
</dbReference>
<evidence type="ECO:0000313" key="4">
    <source>
        <dbReference type="EMBL" id="CAF1518305.1"/>
    </source>
</evidence>
<comment type="caution">
    <text evidence="4">The sequence shown here is derived from an EMBL/GenBank/DDBJ whole genome shotgun (WGS) entry which is preliminary data.</text>
</comment>
<evidence type="ECO:0000256" key="1">
    <source>
        <dbReference type="ARBA" id="ARBA00005298"/>
    </source>
</evidence>
<dbReference type="EMBL" id="CAJNOL010002637">
    <property type="protein sequence ID" value="CAF1518305.1"/>
    <property type="molecule type" value="Genomic_DNA"/>
</dbReference>
<protein>
    <recommendedName>
        <fullName evidence="2">Arrestin C-terminal-like domain-containing protein</fullName>
    </recommendedName>
</protein>
<dbReference type="InterPro" id="IPR011021">
    <property type="entry name" value="Arrestin-like_N"/>
</dbReference>
<dbReference type="InterPro" id="IPR014752">
    <property type="entry name" value="Arrestin-like_C"/>
</dbReference>
<organism evidence="4 5">
    <name type="scientific">Rotaria sordida</name>
    <dbReference type="NCBI Taxonomy" id="392033"/>
    <lineage>
        <taxon>Eukaryota</taxon>
        <taxon>Metazoa</taxon>
        <taxon>Spiralia</taxon>
        <taxon>Gnathifera</taxon>
        <taxon>Rotifera</taxon>
        <taxon>Eurotatoria</taxon>
        <taxon>Bdelloidea</taxon>
        <taxon>Philodinida</taxon>
        <taxon>Philodinidae</taxon>
        <taxon>Rotaria</taxon>
    </lineage>
</organism>
<dbReference type="EMBL" id="CAJNOH010001623">
    <property type="protein sequence ID" value="CAF1235960.1"/>
    <property type="molecule type" value="Genomic_DNA"/>
</dbReference>
<dbReference type="InterPro" id="IPR050357">
    <property type="entry name" value="Arrestin_domain-protein"/>
</dbReference>
<dbReference type="Pfam" id="PF00339">
    <property type="entry name" value="Arrestin_N"/>
    <property type="match status" value="1"/>
</dbReference>